<dbReference type="OrthoDB" id="6109at2759"/>
<organism evidence="3 5">
    <name type="scientific">Neospora caninum (strain Liverpool)</name>
    <dbReference type="NCBI Taxonomy" id="572307"/>
    <lineage>
        <taxon>Eukaryota</taxon>
        <taxon>Sar</taxon>
        <taxon>Alveolata</taxon>
        <taxon>Apicomplexa</taxon>
        <taxon>Conoidasida</taxon>
        <taxon>Coccidia</taxon>
        <taxon>Eucoccidiorida</taxon>
        <taxon>Eimeriorina</taxon>
        <taxon>Sarcocystidae</taxon>
        <taxon>Neospora</taxon>
    </lineage>
</organism>
<feature type="compositionally biased region" description="Low complexity" evidence="1">
    <location>
        <begin position="2102"/>
        <end position="2116"/>
    </location>
</feature>
<feature type="compositionally biased region" description="Pro residues" evidence="1">
    <location>
        <begin position="1349"/>
        <end position="1360"/>
    </location>
</feature>
<feature type="region of interest" description="Disordered" evidence="1">
    <location>
        <begin position="1762"/>
        <end position="1791"/>
    </location>
</feature>
<evidence type="ECO:0000313" key="4">
    <source>
        <dbReference type="EMBL" id="CEL71178.1"/>
    </source>
</evidence>
<feature type="region of interest" description="Disordered" evidence="1">
    <location>
        <begin position="2099"/>
        <end position="2121"/>
    </location>
</feature>
<sequence>MEQSASRLFSLFDELRKADRVEHVLLCPFVSSLPSLVVTRPSSLDVYDIHFPSESRLPSNRSETSASGAYPAESGLLSESVASSRGQLGGIHASSEKATPGPVLSLRCSTPLAAVPLAISVIPGASAACKGAHLHAGGEPGSLGVSPFSPFLPASSSVYPLFSPFPSPPSLLPPPATCSGTLASDANAGEAGRPQAAHARETGPHPASSLALSAPAASDATLPSSATSGPCCSLLLVFPNYQLATCVYDPFFNCIRTSTLHSFQRCLAPLAAAVSQLYVDLYLPRDQRGRATRRGDSEEGRAGAGGDEQGDEDLPGGPRAFGVDAWTVPEGSAAGRDRVHEKEEHGLIQLSQMPLDWAKLWTHVCVFSDRDTIGKEERDETSKSGSGESLVVVSIDPIHLVVLELVLPPCHMQSSACGVASSDEVGPRRHASTHPPSGAREAACGRHVKDLQGLQGEAHAQGSEEAGSPQEAVTARTDSGAKPEALDAENRDTWQGSAGSLDASGVFDADLASRALSHASAQSPLCSSPLSPPTHAAEASPWSRGPLAEAGPPPVYPADAAFSFSPYAPSPLAPFGPAAHTLSQEPLGASGVEGLAEPVGASAGPYGPGVGPAAPRPREETEGLAGTAAVGAQAAPDWLWGDHRILVSGACVRSCWHISLLEDLPATVCSASASKAPSHASTAPLHAASRGRQAALLGVRRPAPPAESEGGCAQASVGELSAGRIVEMKKVAGRMLPTLALLMEVGALELGGIFGELNRGNRRGEKELVVVVLALIPELREFQVMRKIQGILPDTFSLLPLPASLGGDLLCISPDTVSVLRTREGGDAASSLSGAAAAASMARGADPTRAPRKGLLFPEDLETEEGAEGSALRTLERSFEDDEGEAIREEDLYLKAVRRGAGRDGGLTQVVNSAGLQRSELAALPTVIFDQSEIQADLGGSVSHLVGENCCLFVLKNSGRLLLAHFVSPTPSAGVTDIFWSFPLVSLPSSPSFPSSAAFSPAVLDVFPSQTVASCSLPSACLSPLTCLESNPPSSSSSPSSPGFAVALGGCSQAASGLALLLFLPTSLEATRPPSRVSPFSLYLRRFDDSAGRVVWKSEGVEPQVETRGFSVGAGWTLLGAPARRPPGEGRVDIDGEEETGRQLFTVDGKELLEIDAGGVIQRARQQALILRLEEESERWRLDEGDTCGGTSSISLPASGPSEALANGISTEPSSAAAGQNREAATAPRNPVRFLRWLHMHGEAAQRLASEATAPTTWPGSPLQDVEHALAETLAAERAREGLPAAGSPSLLPSFNVTLVDLLCMPRSGSVRDFAEFPPHISFDALLAAPPTYAALPALGLKPAAENGIPPPPPPPPPPAAAKLGSAPSPPCFQSATALLNTWGSTTWLAALGVRQFGRLVFSQRAVPSVAKLAAALRPSDQLAELTALWSLEGFPLRSRSSQAWDEEGAREGLQRCRPSRGEPARGGPKHRFLLVTSHPQDSRLPGRTVVCQIAPKFLREEERAPDEGELEIFQHKYGLAGAGRSAFASPSAARETAFCLAKATVGCGTMCDGLLVFQVATDELRIVAGLLPSLLVGALPAASWGDGAPRMQSPEAGAAGGASQRLQPGPDAQKTCSSAPAGAENPTSSGTQPSVTSAASAVQARVCEPFVVVLDTEFRFHLWRLDRPVASSLCEELLQVYSDQQQQVALLEGLDERERTNLSFASAAPSLSSPPDIRQLLPQIPPKTLPASLRHVNVKSVQLFPYRVSAVARRCEGALKDENAGEGEGGRPPERDAAHRAKTEEAEDKLNDKAKQKLVCGSARMRCAKKEEEASQGKMVLLCAVTLQRGVQALQIIDLFSMTVLFYSADLVLVPPVLRNVASEGRALCVSRQTREAFTDAARSLSSPSADPRPDRAQGSVSSLHRERVSFLRALAGAETGSHPESRQVKEERGGEEETVAREAAMEGCESFANQVGSGPEGDGYGGGRPAKRHCGGVDPEAEAERGGRSLWASPLLFSDCLEEVLTAELVDLSPRGGDGAYAADPGPTLVVFISGRPVLIYRAFSLWPATSDGKKRWMHPALPGAPGLEQFPEAHPQFPFRFSLVVHDVADPIPSRIPAVSGRSPSVSPSSPRPCAGTESSRAILGLPHPRFSAGAVVPFAGVRGSGSGAFVVPPSSRFISPRPEEAHAETSDESQGPPILWIFSERNQLFVHPHARRDVIAVAPFNNEASPESFFALTAESCLELSDLLLSPTLDLLSSRSLRSPAAAQVELRSPWPSLSMPVHFSPCRVCVSAGSSYLHPVSAQTQVSPFASRPIAVRVNAPQTPQAPSATLSFPSNVADALLASLSSAAPPRGRLFAVAGWHEVEEDPMVAECLAERNALQEEQLELEGRRKRGAEELPRPEEGKDEDIFPNPYLVACTDKRVEAAGKLGKLYEVRLYHEFDLQKPIGSYTLRTCEEVLSLSFVVLDGVEHLAAGVGVPLSETIECSGRLYLFKLPESAMRLASPPRSADTPGDQAEYGTPERLELFADIVLNGPVTVVGSFFSSPAERSYVVHSVGPRLFVHEMESSKFLRGAFSDSSVCVTAVANLRNFFLLADALKGLNLVAWEYHAEADSRKVTRISRTFPKSNFPVAACSFLAYENLLGMLATDIDGNVRLFCYNADKNASGFEKLDILQCDAEDRCAAGCVVKLQQYVVDSETVASLGEAADGSTLAFRLLSVENHAFLQTLQDRLARYLPEPLGLYAPLGRLPAGNVSVWTKWFFRSAALDNDSDDKILVSRKRMLDTTLLKVFPFLSLPVLAGVLAPYISRERRPPETKKSETGLGSDFEGRQSDRQGEVAMDGERDAEDEEEASTVFCQFKSMASLRHFLVSSGALEGAYTRLLA</sequence>
<dbReference type="GO" id="GO:0005634">
    <property type="term" value="C:nucleus"/>
    <property type="evidence" value="ECO:0007669"/>
    <property type="project" value="InterPro"/>
</dbReference>
<feature type="compositionally biased region" description="Gly residues" evidence="1">
    <location>
        <begin position="1960"/>
        <end position="1970"/>
    </location>
</feature>
<evidence type="ECO:0000313" key="5">
    <source>
        <dbReference type="Proteomes" id="UP000007494"/>
    </source>
</evidence>
<protein>
    <submittedName>
        <fullName evidence="4">CPSF A subunit region protein</fullName>
    </submittedName>
</protein>
<dbReference type="OMA" id="WHISLLE"/>
<dbReference type="InterPro" id="IPR004871">
    <property type="entry name" value="RSE1/DDB1/CPSF1_C"/>
</dbReference>
<feature type="compositionally biased region" description="Basic and acidic residues" evidence="1">
    <location>
        <begin position="2796"/>
        <end position="2805"/>
    </location>
</feature>
<feature type="compositionally biased region" description="Basic and acidic residues" evidence="1">
    <location>
        <begin position="1448"/>
        <end position="1464"/>
    </location>
</feature>
<feature type="region of interest" description="Disordered" evidence="1">
    <location>
        <begin position="1916"/>
        <end position="1937"/>
    </location>
</feature>
<evidence type="ECO:0000256" key="1">
    <source>
        <dbReference type="SAM" id="MobiDB-lite"/>
    </source>
</evidence>
<proteinExistence type="predicted"/>
<evidence type="ECO:0000259" key="2">
    <source>
        <dbReference type="Pfam" id="PF03178"/>
    </source>
</evidence>
<feature type="region of interest" description="Disordered" evidence="1">
    <location>
        <begin position="416"/>
        <end position="442"/>
    </location>
</feature>
<dbReference type="Proteomes" id="UP000007494">
    <property type="component" value="Chromosome XII"/>
</dbReference>
<feature type="compositionally biased region" description="Basic and acidic residues" evidence="1">
    <location>
        <begin position="2379"/>
        <end position="2388"/>
    </location>
</feature>
<dbReference type="EMBL" id="LN714487">
    <property type="protein sequence ID" value="CEL71178.1"/>
    <property type="molecule type" value="Genomic_DNA"/>
</dbReference>
<dbReference type="PANTHER" id="PTHR10644">
    <property type="entry name" value="DNA REPAIR/RNA PROCESSING CPSF FAMILY"/>
    <property type="match status" value="1"/>
</dbReference>
<feature type="region of interest" description="Disordered" evidence="1">
    <location>
        <begin position="1960"/>
        <end position="1987"/>
    </location>
</feature>
<feature type="region of interest" description="Disordered" evidence="1">
    <location>
        <begin position="1881"/>
        <end position="1904"/>
    </location>
</feature>
<dbReference type="Gene3D" id="2.130.10.10">
    <property type="entry name" value="YVTN repeat-like/Quinoprotein amine dehydrogenase"/>
    <property type="match status" value="1"/>
</dbReference>
<feature type="compositionally biased region" description="Basic and acidic residues" evidence="1">
    <location>
        <begin position="289"/>
        <end position="301"/>
    </location>
</feature>
<dbReference type="eggNOG" id="ENOG502SGT1">
    <property type="taxonomic scope" value="Eukaryota"/>
</dbReference>
<dbReference type="VEuPathDB" id="ToxoDB:NCLIV_068440"/>
<feature type="region of interest" description="Disordered" evidence="1">
    <location>
        <begin position="456"/>
        <end position="485"/>
    </location>
</feature>
<dbReference type="GO" id="GO:0003676">
    <property type="term" value="F:nucleic acid binding"/>
    <property type="evidence" value="ECO:0007669"/>
    <property type="project" value="InterPro"/>
</dbReference>
<feature type="region of interest" description="Disordered" evidence="1">
    <location>
        <begin position="2796"/>
        <end position="2832"/>
    </location>
</feature>
<feature type="compositionally biased region" description="Polar residues" evidence="1">
    <location>
        <begin position="1208"/>
        <end position="1218"/>
    </location>
</feature>
<feature type="compositionally biased region" description="Basic and acidic residues" evidence="1">
    <location>
        <begin position="1923"/>
        <end position="1934"/>
    </location>
</feature>
<feature type="region of interest" description="Disordered" evidence="1">
    <location>
        <begin position="289"/>
        <end position="321"/>
    </location>
</feature>
<dbReference type="Pfam" id="PF03178">
    <property type="entry name" value="CPSF_A"/>
    <property type="match status" value="1"/>
</dbReference>
<dbReference type="EMBL" id="FR823393">
    <property type="protein sequence ID" value="CBZ56420.1"/>
    <property type="molecule type" value="Genomic_DNA"/>
</dbReference>
<dbReference type="RefSeq" id="XP_003886445.1">
    <property type="nucleotide sequence ID" value="XM_003886396.1"/>
</dbReference>
<feature type="region of interest" description="Disordered" evidence="1">
    <location>
        <begin position="2371"/>
        <end position="2392"/>
    </location>
</feature>
<reference evidence="4" key="4">
    <citation type="journal article" date="2015" name="PLoS ONE">
        <title>Comprehensive Evaluation of Toxoplasma gondii VEG and Neospora caninum LIV Genomes with Tachyzoite Stage Transcriptome and Proteome Defines Novel Transcript Features.</title>
        <authorList>
            <person name="Ramaprasad A."/>
            <person name="Mourier T."/>
            <person name="Naeem R."/>
            <person name="Malas T.B."/>
            <person name="Moussa E."/>
            <person name="Panigrahi A."/>
            <person name="Vermont S.J."/>
            <person name="Otto T.D."/>
            <person name="Wastling J."/>
            <person name="Pain A."/>
        </authorList>
    </citation>
    <scope>NUCLEOTIDE SEQUENCE</scope>
    <source>
        <strain evidence="4">Liverpool</strain>
    </source>
</reference>
<dbReference type="InterPro" id="IPR050358">
    <property type="entry name" value="RSE1/DDB1/CFT1"/>
</dbReference>
<gene>
    <name evidence="4" type="ORF">BN1204_068440</name>
    <name evidence="3" type="ORF">NCLIV_068440</name>
</gene>
<feature type="region of interest" description="Disordered" evidence="1">
    <location>
        <begin position="522"/>
        <end position="550"/>
    </location>
</feature>
<reference evidence="3" key="1">
    <citation type="submission" date="2011-02" db="EMBL/GenBank/DDBJ databases">
        <authorList>
            <person name="Aslett M."/>
        </authorList>
    </citation>
    <scope>NUCLEOTIDE SEQUENCE</scope>
    <source>
        <strain evidence="3">Liverpool</strain>
    </source>
</reference>
<feature type="region of interest" description="Disordered" evidence="1">
    <location>
        <begin position="1180"/>
        <end position="1226"/>
    </location>
</feature>
<dbReference type="InterPro" id="IPR015943">
    <property type="entry name" value="WD40/YVTN_repeat-like_dom_sf"/>
</dbReference>
<dbReference type="InParanoid" id="F0VRS2"/>
<dbReference type="GeneID" id="13445643"/>
<reference evidence="5" key="3">
    <citation type="journal article" date="2012" name="PLoS Pathog.">
        <title>Comparative genomics of the apicomplexan parasites Toxoplasma gondii and Neospora caninum: Coccidia differing in host range and transmission strategy.</title>
        <authorList>
            <person name="Reid A.J."/>
            <person name="Vermont S.J."/>
            <person name="Cotton J.A."/>
            <person name="Harris D."/>
            <person name="Hill-Cawthorne G.A."/>
            <person name="Konen-Waisman S."/>
            <person name="Latham S.M."/>
            <person name="Mourier T."/>
            <person name="Norton R."/>
            <person name="Quail M.A."/>
            <person name="Sanders M."/>
            <person name="Shanmugam D."/>
            <person name="Sohal A."/>
            <person name="Wasmuth J.D."/>
            <person name="Brunk B."/>
            <person name="Grigg M.E."/>
            <person name="Howard J.C."/>
            <person name="Parkinson J."/>
            <person name="Roos D.S."/>
            <person name="Trees A.J."/>
            <person name="Berriman M."/>
            <person name="Pain A."/>
            <person name="Wastling J.M."/>
        </authorList>
    </citation>
    <scope>NUCLEOTIDE SEQUENCE [LARGE SCALE GENOMIC DNA]</scope>
    <source>
        <strain evidence="5">Liverpool</strain>
    </source>
</reference>
<accession>F0VRS2</accession>
<keyword evidence="5" id="KW-1185">Reference proteome</keyword>
<evidence type="ECO:0000313" key="3">
    <source>
        <dbReference type="EMBL" id="CBZ56420.1"/>
    </source>
</evidence>
<feature type="region of interest" description="Disordered" evidence="1">
    <location>
        <begin position="1443"/>
        <end position="1469"/>
    </location>
</feature>
<reference evidence="3" key="2">
    <citation type="submission" date="2011-03" db="EMBL/GenBank/DDBJ databases">
        <title>Comparative genomics and transcriptomics of Neospora caninum and Toxoplasma gondii.</title>
        <authorList>
            <person name="Reid A.J."/>
            <person name="Sohal A."/>
            <person name="Harris D."/>
            <person name="Quail M."/>
            <person name="Sanders M."/>
            <person name="Berriman M."/>
            <person name="Wastling J.M."/>
            <person name="Pain A."/>
        </authorList>
    </citation>
    <scope>NUCLEOTIDE SEQUENCE</scope>
    <source>
        <strain evidence="3">Liverpool</strain>
    </source>
</reference>
<feature type="region of interest" description="Disordered" evidence="1">
    <location>
        <begin position="590"/>
        <end position="628"/>
    </location>
</feature>
<name>F0VRS2_NEOCL</name>
<feature type="compositionally biased region" description="Basic and acidic residues" evidence="1">
    <location>
        <begin position="2812"/>
        <end position="2821"/>
    </location>
</feature>
<feature type="domain" description="RSE1/DDB1/CPSF1 C-terminal" evidence="2">
    <location>
        <begin position="2419"/>
        <end position="2727"/>
    </location>
</feature>
<feature type="compositionally biased region" description="Polar residues" evidence="1">
    <location>
        <begin position="1626"/>
        <end position="1637"/>
    </location>
</feature>
<feature type="region of interest" description="Disordered" evidence="1">
    <location>
        <begin position="182"/>
        <end position="214"/>
    </location>
</feature>
<feature type="region of interest" description="Disordered" evidence="1">
    <location>
        <begin position="1345"/>
        <end position="1367"/>
    </location>
</feature>
<feature type="region of interest" description="Disordered" evidence="1">
    <location>
        <begin position="1588"/>
        <end position="1637"/>
    </location>
</feature>